<protein>
    <recommendedName>
        <fullName evidence="2">Archaetidylinositol phosphate synthase</fullName>
        <shortName evidence="2">AIP synthase</shortName>
        <ecNumber evidence="2">2.7.8.39</ecNumber>
    </recommendedName>
</protein>
<organism evidence="4 5">
    <name type="scientific">Thermococcus peptonophilus</name>
    <dbReference type="NCBI Taxonomy" id="53952"/>
    <lineage>
        <taxon>Archaea</taxon>
        <taxon>Methanobacteriati</taxon>
        <taxon>Methanobacteriota</taxon>
        <taxon>Thermococci</taxon>
        <taxon>Thermococcales</taxon>
        <taxon>Thermococcaceae</taxon>
        <taxon>Thermococcus</taxon>
    </lineage>
</organism>
<keyword evidence="2" id="KW-0443">Lipid metabolism</keyword>
<reference evidence="5" key="1">
    <citation type="submission" date="2016-03" db="EMBL/GenBank/DDBJ databases">
        <authorList>
            <person name="Oger P.M."/>
        </authorList>
    </citation>
    <scope>NUCLEOTIDE SEQUENCE [LARGE SCALE GENOMIC DNA]</scope>
    <source>
        <strain evidence="5">OG-1</strain>
    </source>
</reference>
<dbReference type="UniPathway" id="UPA00085"/>
<keyword evidence="2" id="KW-0460">Magnesium</keyword>
<dbReference type="Gene3D" id="1.20.120.1760">
    <property type="match status" value="1"/>
</dbReference>
<proteinExistence type="inferred from homology"/>
<comment type="subcellular location">
    <subcellularLocation>
        <location evidence="2">Cell membrane</location>
        <topology evidence="2">Multi-pass membrane protein</topology>
    </subcellularLocation>
</comment>
<dbReference type="STRING" id="53952.A0127_03595"/>
<keyword evidence="2" id="KW-0444">Lipid biosynthesis</keyword>
<dbReference type="GO" id="GO:0000287">
    <property type="term" value="F:magnesium ion binding"/>
    <property type="evidence" value="ECO:0007669"/>
    <property type="project" value="UniProtKB-UniRule"/>
</dbReference>
<feature type="active site" description="Proton acceptor" evidence="2">
    <location>
        <position position="89"/>
    </location>
</feature>
<keyword evidence="2" id="KW-0812">Transmembrane</keyword>
<feature type="binding site" evidence="2">
    <location>
        <position position="64"/>
    </location>
    <ligand>
        <name>Mg(2+)</name>
        <dbReference type="ChEBI" id="CHEBI:18420"/>
        <label>1</label>
    </ligand>
</feature>
<feature type="binding site" evidence="2">
    <location>
        <position position="64"/>
    </location>
    <ligand>
        <name>Mg(2+)</name>
        <dbReference type="ChEBI" id="CHEBI:18420"/>
        <label>2</label>
    </ligand>
</feature>
<accession>A0A142CU67</accession>
<dbReference type="InterPro" id="IPR044270">
    <property type="entry name" value="AIP_synthase"/>
</dbReference>
<evidence type="ECO:0000313" key="4">
    <source>
        <dbReference type="EMBL" id="AMQ18319.1"/>
    </source>
</evidence>
<dbReference type="NCBIfam" id="NF040950">
    <property type="entry name" value="archin_ph_syn"/>
    <property type="match status" value="1"/>
</dbReference>
<dbReference type="Proteomes" id="UP000073604">
    <property type="component" value="Chromosome"/>
</dbReference>
<feature type="transmembrane region" description="Helical" evidence="2">
    <location>
        <begin position="163"/>
        <end position="182"/>
    </location>
</feature>
<keyword evidence="2" id="KW-0479">Metal-binding</keyword>
<keyword evidence="1 2" id="KW-0808">Transferase</keyword>
<dbReference type="InterPro" id="IPR048254">
    <property type="entry name" value="CDP_ALCOHOL_P_TRANSF_CS"/>
</dbReference>
<dbReference type="RefSeq" id="WP_062388074.1">
    <property type="nucleotide sequence ID" value="NZ_CP014750.1"/>
</dbReference>
<dbReference type="PROSITE" id="PS00379">
    <property type="entry name" value="CDP_ALCOHOL_P_TRANSF"/>
    <property type="match status" value="1"/>
</dbReference>
<keyword evidence="2" id="KW-1003">Cell membrane</keyword>
<feature type="binding site" evidence="2">
    <location>
        <position position="85"/>
    </location>
    <ligand>
        <name>Mg(2+)</name>
        <dbReference type="ChEBI" id="CHEBI:18420"/>
        <label>2</label>
    </ligand>
</feature>
<feature type="binding site" evidence="2">
    <location>
        <position position="85"/>
    </location>
    <ligand>
        <name>Mg(2+)</name>
        <dbReference type="ChEBI" id="CHEBI:18420"/>
        <label>1</label>
    </ligand>
</feature>
<keyword evidence="2" id="KW-1208">Phospholipid metabolism</keyword>
<dbReference type="HAMAP" id="MF_02242">
    <property type="entry name" value="AIP_synthase"/>
    <property type="match status" value="1"/>
</dbReference>
<feature type="transmembrane region" description="Helical" evidence="2">
    <location>
        <begin position="20"/>
        <end position="46"/>
    </location>
</feature>
<comment type="pathway">
    <text evidence="2">Lipid metabolism; phospholipid metabolism.</text>
</comment>
<name>A0A142CU67_9EURY</name>
<dbReference type="EMBL" id="CP014750">
    <property type="protein sequence ID" value="AMQ18319.1"/>
    <property type="molecule type" value="Genomic_DNA"/>
</dbReference>
<dbReference type="OrthoDB" id="9904at2157"/>
<feature type="transmembrane region" description="Helical" evidence="2">
    <location>
        <begin position="52"/>
        <end position="70"/>
    </location>
</feature>
<comment type="cofactor">
    <cofactor evidence="2">
        <name>Mn(2+)</name>
        <dbReference type="ChEBI" id="CHEBI:29035"/>
    </cofactor>
    <cofactor evidence="2">
        <name>Mg(2+)</name>
        <dbReference type="ChEBI" id="CHEBI:18420"/>
    </cofactor>
    <text evidence="2">Binds 2 Mg(2+) or Mn(2+) ions per subunit.</text>
</comment>
<dbReference type="Pfam" id="PF01066">
    <property type="entry name" value="CDP-OH_P_transf"/>
    <property type="match status" value="1"/>
</dbReference>
<dbReference type="InterPro" id="IPR043130">
    <property type="entry name" value="CDP-OH_PTrfase_TM_dom"/>
</dbReference>
<comment type="function">
    <text evidence="2">Catalyzes the formation of archaetidylinositol phosphate (AIP) from CDP-archaeol (CDP-ArOH or CDP-2,3-bis-(O-phytanyl)-sn-glycerol) and 1L-myo-inositol 1-phosphate (IP or 1D-myo-inositol 3-phosphate). AIP is a precursor of archaetidyl-myo-inositol (AI), an ether-type inositol phospholipid ubiquitously distributed in archaea membranes and essential for glycolipid biosynthesis in archaea.</text>
</comment>
<keyword evidence="2" id="KW-0472">Membrane</keyword>
<evidence type="ECO:0000256" key="1">
    <source>
        <dbReference type="ARBA" id="ARBA00022679"/>
    </source>
</evidence>
<dbReference type="KEGG" id="tpep:A0127_03595"/>
<keyword evidence="5" id="KW-1185">Reference proteome</keyword>
<comment type="similarity">
    <text evidence="2 3">Belongs to the CDP-alcohol phosphatidyltransferase class-I family.</text>
</comment>
<dbReference type="InterPro" id="IPR054868">
    <property type="entry name" value="archin_ph_syn"/>
</dbReference>
<dbReference type="GeneID" id="27139599"/>
<sequence>MLNRYRENVKGYLETLVKPLAKAGVTPNTITFIGLLISLLGAYLFYLQRPRLAAVILLIGSAIDALDGTLARMTGKTSRFGAFLDSTFDRISDGAVLFGIALGNLADWRWTFLTFMGAYLVSYERCRAELAGSGKLAVGIAERAERLLILIGFSLAGAEYVKWGVYIVGVLAWITVFQRMWAAYQRLKE</sequence>
<dbReference type="InterPro" id="IPR000462">
    <property type="entry name" value="CDP-OH_P_trans"/>
</dbReference>
<keyword evidence="2" id="KW-0464">Manganese</keyword>
<dbReference type="GO" id="GO:0005886">
    <property type="term" value="C:plasma membrane"/>
    <property type="evidence" value="ECO:0007669"/>
    <property type="project" value="UniProtKB-SubCell"/>
</dbReference>
<evidence type="ECO:0000256" key="2">
    <source>
        <dbReference type="HAMAP-Rule" id="MF_02242"/>
    </source>
</evidence>
<dbReference type="EC" id="2.7.8.39" evidence="2"/>
<feature type="binding site" evidence="2">
    <location>
        <position position="67"/>
    </location>
    <ligand>
        <name>Mg(2+)</name>
        <dbReference type="ChEBI" id="CHEBI:18420"/>
        <label>1</label>
    </ligand>
</feature>
<evidence type="ECO:0000313" key="5">
    <source>
        <dbReference type="Proteomes" id="UP000073604"/>
    </source>
</evidence>
<evidence type="ECO:0000256" key="3">
    <source>
        <dbReference type="RuleBase" id="RU003750"/>
    </source>
</evidence>
<comment type="caution">
    <text evidence="2">Lacks conserved residue(s) required for the propagation of feature annotation.</text>
</comment>
<feature type="binding site" evidence="2">
    <location>
        <position position="89"/>
    </location>
    <ligand>
        <name>Mg(2+)</name>
        <dbReference type="ChEBI" id="CHEBI:18420"/>
        <label>2</label>
    </ligand>
</feature>
<dbReference type="AlphaFoldDB" id="A0A142CU67"/>
<keyword evidence="2" id="KW-1133">Transmembrane helix</keyword>
<comment type="catalytic activity">
    <reaction evidence="2">
        <text>CDP-2,3-bis-O-(phytanyl)-sn-glycerol + 1D-myo-inositol 3-phosphate = saturated 1-archaetidyl-1D-myo-inositol 3-phosphate + CMP + H(+)</text>
        <dbReference type="Rhea" id="RHEA:36823"/>
        <dbReference type="ChEBI" id="CHEBI:15378"/>
        <dbReference type="ChEBI" id="CHEBI:58401"/>
        <dbReference type="ChEBI" id="CHEBI:60377"/>
        <dbReference type="ChEBI" id="CHEBI:74004"/>
        <dbReference type="ChEBI" id="CHEBI:74006"/>
        <dbReference type="EC" id="2.7.8.39"/>
    </reaction>
</comment>
<dbReference type="GO" id="GO:0008654">
    <property type="term" value="P:phospholipid biosynthetic process"/>
    <property type="evidence" value="ECO:0007669"/>
    <property type="project" value="UniProtKB-UniRule"/>
</dbReference>
<gene>
    <name evidence="4" type="ORF">A0127_03595</name>
</gene>
<dbReference type="GO" id="GO:0016780">
    <property type="term" value="F:phosphotransferase activity, for other substituted phosphate groups"/>
    <property type="evidence" value="ECO:0007669"/>
    <property type="project" value="UniProtKB-UniRule"/>
</dbReference>